<sequence length="91" mass="10378">MSTNTNIILNIPIKQTYSINDINETNLTNFNTPHNLLNSFFINQKQSIRFNSYDNNLNENHSTDSHFLASSIGIFGLCRAFLVFVLLAPKK</sequence>
<keyword evidence="1" id="KW-0812">Transmembrane</keyword>
<feature type="transmembrane region" description="Helical" evidence="1">
    <location>
        <begin position="67"/>
        <end position="88"/>
    </location>
</feature>
<evidence type="ECO:0000256" key="1">
    <source>
        <dbReference type="SAM" id="Phobius"/>
    </source>
</evidence>
<dbReference type="AlphaFoldDB" id="A0A2P4QYF3"/>
<reference evidence="2 3" key="1">
    <citation type="journal article" date="2013" name="Proc. Natl. Acad. Sci. U.S.A.">
        <title>Genome of an arbuscular mycorrhizal fungus provides insight into the oldest plant symbiosis.</title>
        <authorList>
            <person name="Tisserant E."/>
            <person name="Malbreil M."/>
            <person name="Kuo A."/>
            <person name="Kohler A."/>
            <person name="Symeonidi A."/>
            <person name="Balestrini R."/>
            <person name="Charron P."/>
            <person name="Duensing N."/>
            <person name="Frei Dit Frey N."/>
            <person name="Gianinazzi-Pearson V."/>
            <person name="Gilbert L.B."/>
            <person name="Handa Y."/>
            <person name="Herr J.R."/>
            <person name="Hijri M."/>
            <person name="Koul R."/>
            <person name="Kawaguchi M."/>
            <person name="Krajinski F."/>
            <person name="Lammers P.J."/>
            <person name="Masclaux F.G."/>
            <person name="Murat C."/>
            <person name="Morin E."/>
            <person name="Ndikumana S."/>
            <person name="Pagni M."/>
            <person name="Petitpierre D."/>
            <person name="Requena N."/>
            <person name="Rosikiewicz P."/>
            <person name="Riley R."/>
            <person name="Saito K."/>
            <person name="San Clemente H."/>
            <person name="Shapiro H."/>
            <person name="van Tuinen D."/>
            <person name="Becard G."/>
            <person name="Bonfante P."/>
            <person name="Paszkowski U."/>
            <person name="Shachar-Hill Y.Y."/>
            <person name="Tuskan G.A."/>
            <person name="Young P.W."/>
            <person name="Sanders I.R."/>
            <person name="Henrissat B."/>
            <person name="Rensing S.A."/>
            <person name="Grigoriev I.V."/>
            <person name="Corradi N."/>
            <person name="Roux C."/>
            <person name="Martin F."/>
        </authorList>
    </citation>
    <scope>NUCLEOTIDE SEQUENCE [LARGE SCALE GENOMIC DNA]</scope>
    <source>
        <strain evidence="2 3">DAOM 197198</strain>
    </source>
</reference>
<comment type="caution">
    <text evidence="2">The sequence shown here is derived from an EMBL/GenBank/DDBJ whole genome shotgun (WGS) entry which is preliminary data.</text>
</comment>
<proteinExistence type="predicted"/>
<accession>A0A2P4QYF3</accession>
<dbReference type="VEuPathDB" id="FungiDB:RhiirFUN_009128"/>
<gene>
    <name evidence="2" type="ORF">GLOIN_2v1497116</name>
</gene>
<name>A0A2P4QYF3_RHIID</name>
<keyword evidence="1" id="KW-0472">Membrane</keyword>
<dbReference type="EMBL" id="AUPC02000004">
    <property type="protein sequence ID" value="POG82667.1"/>
    <property type="molecule type" value="Genomic_DNA"/>
</dbReference>
<reference evidence="2 3" key="2">
    <citation type="journal article" date="2018" name="New Phytol.">
        <title>High intraspecific genome diversity in the model arbuscular mycorrhizal symbiont Rhizophagus irregularis.</title>
        <authorList>
            <person name="Chen E.C.H."/>
            <person name="Morin E."/>
            <person name="Beaudet D."/>
            <person name="Noel J."/>
            <person name="Yildirir G."/>
            <person name="Ndikumana S."/>
            <person name="Charron P."/>
            <person name="St-Onge C."/>
            <person name="Giorgi J."/>
            <person name="Kruger M."/>
            <person name="Marton T."/>
            <person name="Ropars J."/>
            <person name="Grigoriev I.V."/>
            <person name="Hainaut M."/>
            <person name="Henrissat B."/>
            <person name="Roux C."/>
            <person name="Martin F."/>
            <person name="Corradi N."/>
        </authorList>
    </citation>
    <scope>NUCLEOTIDE SEQUENCE [LARGE SCALE GENOMIC DNA]</scope>
    <source>
        <strain evidence="2 3">DAOM 197198</strain>
    </source>
</reference>
<keyword evidence="1" id="KW-1133">Transmembrane helix</keyword>
<keyword evidence="3" id="KW-1185">Reference proteome</keyword>
<evidence type="ECO:0000313" key="2">
    <source>
        <dbReference type="EMBL" id="POG82667.1"/>
    </source>
</evidence>
<evidence type="ECO:0000313" key="3">
    <source>
        <dbReference type="Proteomes" id="UP000018888"/>
    </source>
</evidence>
<protein>
    <submittedName>
        <fullName evidence="2">Uncharacterized protein</fullName>
    </submittedName>
</protein>
<organism evidence="2 3">
    <name type="scientific">Rhizophagus irregularis (strain DAOM 181602 / DAOM 197198 / MUCL 43194)</name>
    <name type="common">Arbuscular mycorrhizal fungus</name>
    <name type="synonym">Glomus intraradices</name>
    <dbReference type="NCBI Taxonomy" id="747089"/>
    <lineage>
        <taxon>Eukaryota</taxon>
        <taxon>Fungi</taxon>
        <taxon>Fungi incertae sedis</taxon>
        <taxon>Mucoromycota</taxon>
        <taxon>Glomeromycotina</taxon>
        <taxon>Glomeromycetes</taxon>
        <taxon>Glomerales</taxon>
        <taxon>Glomeraceae</taxon>
        <taxon>Rhizophagus</taxon>
    </lineage>
</organism>
<dbReference type="Proteomes" id="UP000018888">
    <property type="component" value="Unassembled WGS sequence"/>
</dbReference>